<dbReference type="PANTHER" id="PTHR48258:SF15">
    <property type="entry name" value="OS02G0543900 PROTEIN"/>
    <property type="match status" value="1"/>
</dbReference>
<dbReference type="AlphaFoldDB" id="A0AAQ3RU17"/>
<dbReference type="EMBL" id="CP144695">
    <property type="protein sequence ID" value="WVZ06392.1"/>
    <property type="molecule type" value="Genomic_DNA"/>
</dbReference>
<name>A0AAQ3RU17_VIGMU</name>
<dbReference type="PANTHER" id="PTHR48258">
    <property type="entry name" value="DUF4218 DOMAIN-CONTAINING PROTEIN-RELATED"/>
    <property type="match status" value="1"/>
</dbReference>
<evidence type="ECO:0000313" key="2">
    <source>
        <dbReference type="EMBL" id="WVZ06392.1"/>
    </source>
</evidence>
<dbReference type="Proteomes" id="UP001374535">
    <property type="component" value="Chromosome 6"/>
</dbReference>
<reference evidence="2 3" key="1">
    <citation type="journal article" date="2023" name="Life. Sci Alliance">
        <title>Evolutionary insights into 3D genome organization and epigenetic landscape of Vigna mungo.</title>
        <authorList>
            <person name="Junaid A."/>
            <person name="Singh B."/>
            <person name="Bhatia S."/>
        </authorList>
    </citation>
    <scope>NUCLEOTIDE SEQUENCE [LARGE SCALE GENOMIC DNA]</scope>
    <source>
        <strain evidence="2">Urdbean</strain>
    </source>
</reference>
<dbReference type="Pfam" id="PF13960">
    <property type="entry name" value="DUF4218"/>
    <property type="match status" value="1"/>
</dbReference>
<gene>
    <name evidence="2" type="ORF">V8G54_019738</name>
</gene>
<dbReference type="InterPro" id="IPR025452">
    <property type="entry name" value="DUF4218"/>
</dbReference>
<accession>A0AAQ3RU17</accession>
<evidence type="ECO:0000259" key="1">
    <source>
        <dbReference type="Pfam" id="PF13960"/>
    </source>
</evidence>
<evidence type="ECO:0000313" key="3">
    <source>
        <dbReference type="Proteomes" id="UP001374535"/>
    </source>
</evidence>
<keyword evidence="3" id="KW-1185">Reference proteome</keyword>
<sequence length="277" mass="30619">MSMILDGRHKFKLAHRRFDGIIKSRSQPVAIFLTTVKTRISEGLLPTAFMPSGERINWTTEVEGREEEFHHSAVWIPFSSVGYNIRRQFAFVDCDVLCSLWMIVFGFFMDGFLLEDGVGFVISPKSVSSVVLDAPEPSKLLSAIAIALSNCSRACVSVITEGFCPSVITEGFCLSVITEGFFPSVITECFCPSVITEGFWLSVITEGQKPSVNVSDKGFTDGLLTVGNRSLPTTFVKDAKLGGPVQYRWMYPIERYLGKLKSYVHNKAQAEGSITKG</sequence>
<feature type="domain" description="DUF4218" evidence="1">
    <location>
        <begin position="232"/>
        <end position="276"/>
    </location>
</feature>
<protein>
    <recommendedName>
        <fullName evidence="1">DUF4218 domain-containing protein</fullName>
    </recommendedName>
</protein>
<proteinExistence type="predicted"/>
<organism evidence="2 3">
    <name type="scientific">Vigna mungo</name>
    <name type="common">Black gram</name>
    <name type="synonym">Phaseolus mungo</name>
    <dbReference type="NCBI Taxonomy" id="3915"/>
    <lineage>
        <taxon>Eukaryota</taxon>
        <taxon>Viridiplantae</taxon>
        <taxon>Streptophyta</taxon>
        <taxon>Embryophyta</taxon>
        <taxon>Tracheophyta</taxon>
        <taxon>Spermatophyta</taxon>
        <taxon>Magnoliopsida</taxon>
        <taxon>eudicotyledons</taxon>
        <taxon>Gunneridae</taxon>
        <taxon>Pentapetalae</taxon>
        <taxon>rosids</taxon>
        <taxon>fabids</taxon>
        <taxon>Fabales</taxon>
        <taxon>Fabaceae</taxon>
        <taxon>Papilionoideae</taxon>
        <taxon>50 kb inversion clade</taxon>
        <taxon>NPAAA clade</taxon>
        <taxon>indigoferoid/millettioid clade</taxon>
        <taxon>Phaseoleae</taxon>
        <taxon>Vigna</taxon>
    </lineage>
</organism>